<organism evidence="2 3">
    <name type="scientific">Venturia inaequalis</name>
    <name type="common">Apple scab fungus</name>
    <dbReference type="NCBI Taxonomy" id="5025"/>
    <lineage>
        <taxon>Eukaryota</taxon>
        <taxon>Fungi</taxon>
        <taxon>Dikarya</taxon>
        <taxon>Ascomycota</taxon>
        <taxon>Pezizomycotina</taxon>
        <taxon>Dothideomycetes</taxon>
        <taxon>Pleosporomycetidae</taxon>
        <taxon>Venturiales</taxon>
        <taxon>Venturiaceae</taxon>
        <taxon>Venturia</taxon>
    </lineage>
</organism>
<sequence length="115" mass="12988">MDDIHDRVEQKMSTSTLLLDLENIYATVSFVPGVVVVALGNRWREMRALDTEDDSYCSGQPDGLIRSGPSMNGSFKFNQKPAPENNQCYRFQFDPDIQRFSGRASRQKLCGHNNG</sequence>
<keyword evidence="1" id="KW-0812">Transmembrane</keyword>
<comment type="caution">
    <text evidence="2">The sequence shown here is derived from an EMBL/GenBank/DDBJ whole genome shotgun (WGS) entry which is preliminary data.</text>
</comment>
<dbReference type="AlphaFoldDB" id="A0A8H3YJV7"/>
<name>A0A8H3YJV7_VENIN</name>
<dbReference type="EMBL" id="WNWS01000884">
    <property type="protein sequence ID" value="KAE9963220.1"/>
    <property type="molecule type" value="Genomic_DNA"/>
</dbReference>
<dbReference type="Proteomes" id="UP000447873">
    <property type="component" value="Unassembled WGS sequence"/>
</dbReference>
<reference evidence="2 3" key="1">
    <citation type="submission" date="2018-12" db="EMBL/GenBank/DDBJ databases">
        <title>Venturia inaequalis Genome Resource.</title>
        <authorList>
            <person name="Lichtner F.J."/>
        </authorList>
    </citation>
    <scope>NUCLEOTIDE SEQUENCE [LARGE SCALE GENOMIC DNA]</scope>
    <source>
        <strain evidence="2 3">120213</strain>
    </source>
</reference>
<proteinExistence type="predicted"/>
<feature type="transmembrane region" description="Helical" evidence="1">
    <location>
        <begin position="23"/>
        <end position="40"/>
    </location>
</feature>
<keyword evidence="1" id="KW-1133">Transmembrane helix</keyword>
<evidence type="ECO:0000313" key="3">
    <source>
        <dbReference type="Proteomes" id="UP000447873"/>
    </source>
</evidence>
<evidence type="ECO:0000313" key="2">
    <source>
        <dbReference type="EMBL" id="KAE9963220.1"/>
    </source>
</evidence>
<gene>
    <name evidence="2" type="ORF">EG328_011585</name>
</gene>
<keyword evidence="1" id="KW-0472">Membrane</keyword>
<protein>
    <submittedName>
        <fullName evidence="2">Uncharacterized protein</fullName>
    </submittedName>
</protein>
<evidence type="ECO:0000256" key="1">
    <source>
        <dbReference type="SAM" id="Phobius"/>
    </source>
</evidence>
<accession>A0A8H3YJV7</accession>